<sequence>MKQITFERKHEALSFCEYLLDYSRDIRLHWQQHKKWGLTINIEQASDVKELHSVLIQGFIHVFQIHKESAWLHEIIRDCYYYNDVDEVETIVDLCHTLLRDELEEEMVPQHKLSHGQYQTILETVFAEALKEEESVHFDSIIVFRMHTFYNDLIDFVGYALDEYKREEEYQSYVEHLREYMHLKPSNMDHLLIVQGPSFHFYDNNGNLFRQEELKRLTNGEPLYLFGLEKEEMNITPIIALAPEKISLYGDDPSDPKTITILNVFQEKVEFLPLKKFPFKRLSSQ</sequence>
<proteinExistence type="predicted"/>
<name>A0A0A5FVT4_9BACI</name>
<dbReference type="EMBL" id="AVPF01000148">
    <property type="protein sequence ID" value="KGX83128.1"/>
    <property type="molecule type" value="Genomic_DNA"/>
</dbReference>
<protein>
    <recommendedName>
        <fullName evidence="3">Sporulation protein YtxC</fullName>
    </recommendedName>
</protein>
<dbReference type="eggNOG" id="ENOG502ZATN">
    <property type="taxonomic scope" value="Bacteria"/>
</dbReference>
<evidence type="ECO:0000313" key="2">
    <source>
        <dbReference type="Proteomes" id="UP000030403"/>
    </source>
</evidence>
<dbReference type="STRING" id="1385511.GCA_000425225_04087"/>
<evidence type="ECO:0008006" key="3">
    <source>
        <dbReference type="Google" id="ProtNLM"/>
    </source>
</evidence>
<comment type="caution">
    <text evidence="1">The sequence shown here is derived from an EMBL/GenBank/DDBJ whole genome shotgun (WGS) entry which is preliminary data.</text>
</comment>
<gene>
    <name evidence="1" type="ORF">N783_06395</name>
</gene>
<organism evidence="1 2">
    <name type="scientific">Pontibacillus marinus BH030004 = DSM 16465</name>
    <dbReference type="NCBI Taxonomy" id="1385511"/>
    <lineage>
        <taxon>Bacteria</taxon>
        <taxon>Bacillati</taxon>
        <taxon>Bacillota</taxon>
        <taxon>Bacilli</taxon>
        <taxon>Bacillales</taxon>
        <taxon>Bacillaceae</taxon>
        <taxon>Pontibacillus</taxon>
    </lineage>
</organism>
<dbReference type="InterPro" id="IPR014199">
    <property type="entry name" value="Spore_YtxC"/>
</dbReference>
<keyword evidence="2" id="KW-1185">Reference proteome</keyword>
<dbReference type="RefSeq" id="WP_027447567.1">
    <property type="nucleotide sequence ID" value="NZ_AULJ01000071.1"/>
</dbReference>
<dbReference type="AlphaFoldDB" id="A0A0A5FVT4"/>
<evidence type="ECO:0000313" key="1">
    <source>
        <dbReference type="EMBL" id="KGX83128.1"/>
    </source>
</evidence>
<dbReference type="Proteomes" id="UP000030403">
    <property type="component" value="Unassembled WGS sequence"/>
</dbReference>
<accession>A0A0A5FVT4</accession>
<reference evidence="1 2" key="1">
    <citation type="submission" date="2013-08" db="EMBL/GenBank/DDBJ databases">
        <authorList>
            <person name="Huang J."/>
            <person name="Wang G."/>
        </authorList>
    </citation>
    <scope>NUCLEOTIDE SEQUENCE [LARGE SCALE GENOMIC DNA]</scope>
    <source>
        <strain evidence="1 2">BH030004</strain>
    </source>
</reference>
<dbReference type="Pfam" id="PF08812">
    <property type="entry name" value="YtxC"/>
    <property type="match status" value="1"/>
</dbReference>